<dbReference type="EMBL" id="LAZR01009328">
    <property type="protein sequence ID" value="KKM73262.1"/>
    <property type="molecule type" value="Genomic_DNA"/>
</dbReference>
<feature type="region of interest" description="Disordered" evidence="1">
    <location>
        <begin position="109"/>
        <end position="133"/>
    </location>
</feature>
<feature type="compositionally biased region" description="Basic and acidic residues" evidence="1">
    <location>
        <begin position="110"/>
        <end position="130"/>
    </location>
</feature>
<protein>
    <submittedName>
        <fullName evidence="2">Uncharacterized protein</fullName>
    </submittedName>
</protein>
<gene>
    <name evidence="2" type="ORF">LCGC14_1412310</name>
</gene>
<evidence type="ECO:0000313" key="2">
    <source>
        <dbReference type="EMBL" id="KKM73262.1"/>
    </source>
</evidence>
<reference evidence="2" key="1">
    <citation type="journal article" date="2015" name="Nature">
        <title>Complex archaea that bridge the gap between prokaryotes and eukaryotes.</title>
        <authorList>
            <person name="Spang A."/>
            <person name="Saw J.H."/>
            <person name="Jorgensen S.L."/>
            <person name="Zaremba-Niedzwiedzka K."/>
            <person name="Martijn J."/>
            <person name="Lind A.E."/>
            <person name="van Eijk R."/>
            <person name="Schleper C."/>
            <person name="Guy L."/>
            <person name="Ettema T.J."/>
        </authorList>
    </citation>
    <scope>NUCLEOTIDE SEQUENCE</scope>
</reference>
<comment type="caution">
    <text evidence="2">The sequence shown here is derived from an EMBL/GenBank/DDBJ whole genome shotgun (WGS) entry which is preliminary data.</text>
</comment>
<sequence length="151" mass="17085">MAGRTRAEPYSNTPDFVREDGHINTIRTHGNNSKALSEYEHNPIRHGNASLGASMGQEHARGTIDNYIHVKHLSKDIRQCIDFIEREVLAIKSSKLDIDVWKHGNRPSVRRNEDKVETRNGMDRGGRGGNREFSMGIDSPYTSLYHISNSL</sequence>
<proteinExistence type="predicted"/>
<organism evidence="2">
    <name type="scientific">marine sediment metagenome</name>
    <dbReference type="NCBI Taxonomy" id="412755"/>
    <lineage>
        <taxon>unclassified sequences</taxon>
        <taxon>metagenomes</taxon>
        <taxon>ecological metagenomes</taxon>
    </lineage>
</organism>
<evidence type="ECO:0000256" key="1">
    <source>
        <dbReference type="SAM" id="MobiDB-lite"/>
    </source>
</evidence>
<name>A0A0F9MVM9_9ZZZZ</name>
<accession>A0A0F9MVM9</accession>
<dbReference type="AlphaFoldDB" id="A0A0F9MVM9"/>